<comment type="caution">
    <text evidence="1">The sequence shown here is derived from an EMBL/GenBank/DDBJ whole genome shotgun (WGS) entry which is preliminary data.</text>
</comment>
<gene>
    <name evidence="1" type="ORF">PRUB_a0887</name>
</gene>
<evidence type="ECO:0000313" key="1">
    <source>
        <dbReference type="EMBL" id="KAF7786351.1"/>
    </source>
</evidence>
<name>A0A8T0C8H3_9GAMM</name>
<proteinExistence type="predicted"/>
<dbReference type="Proteomes" id="UP000016480">
    <property type="component" value="Unassembled WGS sequence"/>
</dbReference>
<organism evidence="1 2">
    <name type="scientific">Pseudoalteromonas rubra</name>
    <dbReference type="NCBI Taxonomy" id="43658"/>
    <lineage>
        <taxon>Bacteria</taxon>
        <taxon>Pseudomonadati</taxon>
        <taxon>Pseudomonadota</taxon>
        <taxon>Gammaproteobacteria</taxon>
        <taxon>Alteromonadales</taxon>
        <taxon>Pseudoalteromonadaceae</taxon>
        <taxon>Pseudoalteromonas</taxon>
    </lineage>
</organism>
<accession>A0A8T0C8H3</accession>
<dbReference type="EMBL" id="AHCD03000035">
    <property type="protein sequence ID" value="KAF7786351.1"/>
    <property type="molecule type" value="Genomic_DNA"/>
</dbReference>
<dbReference type="AlphaFoldDB" id="A0A8T0C8H3"/>
<protein>
    <submittedName>
        <fullName evidence="1">Uncharacterized protein</fullName>
    </submittedName>
</protein>
<evidence type="ECO:0000313" key="2">
    <source>
        <dbReference type="Proteomes" id="UP000016480"/>
    </source>
</evidence>
<reference evidence="1 2" key="1">
    <citation type="journal article" date="2012" name="J. Bacteriol.">
        <title>Genome sequence of the cycloprodigiosin-producing bacterial strain Pseudoalteromonas rubra ATCC 29570(T).</title>
        <authorList>
            <person name="Xie B.B."/>
            <person name="Shu Y.L."/>
            <person name="Qin Q.L."/>
            <person name="Rong J.C."/>
            <person name="Zhang X.Y."/>
            <person name="Chen X.L."/>
            <person name="Zhou B.C."/>
            <person name="Zhang Y.Z."/>
        </authorList>
    </citation>
    <scope>NUCLEOTIDE SEQUENCE [LARGE SCALE GENOMIC DNA]</scope>
    <source>
        <strain evidence="1 2">DSM 6842</strain>
    </source>
</reference>
<sequence>MLTLLQTKDNKSGQREVLIALAFSAGRGVNAKDVYASVLGIKYSR</sequence>